<dbReference type="EMBL" id="QPEX01000024">
    <property type="protein sequence ID" value="RCS49150.1"/>
    <property type="molecule type" value="Genomic_DNA"/>
</dbReference>
<dbReference type="Proteomes" id="UP000253562">
    <property type="component" value="Unassembled WGS sequence"/>
</dbReference>
<feature type="transmembrane region" description="Helical" evidence="1">
    <location>
        <begin position="21"/>
        <end position="52"/>
    </location>
</feature>
<dbReference type="AlphaFoldDB" id="A0A368KSR4"/>
<evidence type="ECO:0000313" key="2">
    <source>
        <dbReference type="EMBL" id="RCS49150.1"/>
    </source>
</evidence>
<protein>
    <submittedName>
        <fullName evidence="2">Uncharacterized protein</fullName>
    </submittedName>
</protein>
<dbReference type="OrthoDB" id="281928at2"/>
<proteinExistence type="predicted"/>
<name>A0A368KSR4_9BACT</name>
<feature type="transmembrane region" description="Helical" evidence="1">
    <location>
        <begin position="106"/>
        <end position="133"/>
    </location>
</feature>
<feature type="transmembrane region" description="Helical" evidence="1">
    <location>
        <begin position="72"/>
        <end position="94"/>
    </location>
</feature>
<accession>A0A368KSR4</accession>
<comment type="caution">
    <text evidence="2">The sequence shown here is derived from an EMBL/GenBank/DDBJ whole genome shotgun (WGS) entry which is preliminary data.</text>
</comment>
<organism evidence="2 3">
    <name type="scientific">Bremerella cremea</name>
    <dbReference type="NCBI Taxonomy" id="1031537"/>
    <lineage>
        <taxon>Bacteria</taxon>
        <taxon>Pseudomonadati</taxon>
        <taxon>Planctomycetota</taxon>
        <taxon>Planctomycetia</taxon>
        <taxon>Pirellulales</taxon>
        <taxon>Pirellulaceae</taxon>
        <taxon>Bremerella</taxon>
    </lineage>
</organism>
<evidence type="ECO:0000313" key="3">
    <source>
        <dbReference type="Proteomes" id="UP000253562"/>
    </source>
</evidence>
<dbReference type="RefSeq" id="WP_114368867.1">
    <property type="nucleotide sequence ID" value="NZ_QPEX01000024.1"/>
</dbReference>
<keyword evidence="1" id="KW-0472">Membrane</keyword>
<evidence type="ECO:0000256" key="1">
    <source>
        <dbReference type="SAM" id="Phobius"/>
    </source>
</evidence>
<keyword evidence="1" id="KW-0812">Transmembrane</keyword>
<reference evidence="2 3" key="1">
    <citation type="submission" date="2018-07" db="EMBL/GenBank/DDBJ databases">
        <title>Comparative genomes isolates from brazilian mangrove.</title>
        <authorList>
            <person name="De Araujo J.E."/>
            <person name="Taketani R.G."/>
            <person name="Silva M.C.P."/>
            <person name="Lourenco M.V."/>
            <person name="Oliveira V.M."/>
            <person name="Andreote F.D."/>
        </authorList>
    </citation>
    <scope>NUCLEOTIDE SEQUENCE [LARGE SCALE GENOMIC DNA]</scope>
    <source>
        <strain evidence="2 3">HEX PRIS-MGV</strain>
    </source>
</reference>
<sequence>MTMPTPESPVSLREDEYQLRLLSIFYFILAGLTALIGCFPLIHVAFGFVMIIAGAAANAHPAGPAPLLGGMLFMLIGGAIFIICQAIAFCTFLAGRFLRSHQQHTYCLVIAVIICFSFPVGTVLGVFTILVLVRPEVRRLFGAD</sequence>
<keyword evidence="1" id="KW-1133">Transmembrane helix</keyword>
<gene>
    <name evidence="2" type="ORF">DTL42_11445</name>
</gene>